<dbReference type="InterPro" id="IPR011182">
    <property type="entry name" value="L-Asp_DH"/>
</dbReference>
<comment type="pathway">
    <text evidence="6">Cofactor biosynthesis; NAD(+) biosynthesis; iminoaspartate from L-aspartate (dehydrogenase route): step 1/1.</text>
</comment>
<dbReference type="Pfam" id="PF01958">
    <property type="entry name" value="Asp_DH_C"/>
    <property type="match status" value="1"/>
</dbReference>
<dbReference type="AlphaFoldDB" id="A0A6M1PJF3"/>
<keyword evidence="4 6" id="KW-0560">Oxidoreductase</keyword>
<evidence type="ECO:0000313" key="10">
    <source>
        <dbReference type="Proteomes" id="UP000480151"/>
    </source>
</evidence>
<keyword evidence="10" id="KW-1185">Reference proteome</keyword>
<dbReference type="SUPFAM" id="SSF55347">
    <property type="entry name" value="Glyceraldehyde-3-phosphate dehydrogenase-like, C-terminal domain"/>
    <property type="match status" value="1"/>
</dbReference>
<comment type="catalytic activity">
    <reaction evidence="6">
        <text>L-aspartate + NAD(+) + H2O = oxaloacetate + NH4(+) + NADH + H(+)</text>
        <dbReference type="Rhea" id="RHEA:11788"/>
        <dbReference type="ChEBI" id="CHEBI:15377"/>
        <dbReference type="ChEBI" id="CHEBI:15378"/>
        <dbReference type="ChEBI" id="CHEBI:16452"/>
        <dbReference type="ChEBI" id="CHEBI:28938"/>
        <dbReference type="ChEBI" id="CHEBI:29991"/>
        <dbReference type="ChEBI" id="CHEBI:57540"/>
        <dbReference type="ChEBI" id="CHEBI:57945"/>
        <dbReference type="EC" id="1.4.1.21"/>
    </reaction>
</comment>
<dbReference type="InterPro" id="IPR002811">
    <property type="entry name" value="Asp_DH"/>
</dbReference>
<evidence type="ECO:0000256" key="1">
    <source>
        <dbReference type="ARBA" id="ARBA00008331"/>
    </source>
</evidence>
<evidence type="ECO:0000256" key="3">
    <source>
        <dbReference type="ARBA" id="ARBA00022857"/>
    </source>
</evidence>
<keyword evidence="2 6" id="KW-0662">Pyridine nucleotide biosynthesis</keyword>
<evidence type="ECO:0000256" key="4">
    <source>
        <dbReference type="ARBA" id="ARBA00023002"/>
    </source>
</evidence>
<evidence type="ECO:0000259" key="8">
    <source>
        <dbReference type="Pfam" id="PF03447"/>
    </source>
</evidence>
<evidence type="ECO:0000256" key="5">
    <source>
        <dbReference type="ARBA" id="ARBA00023027"/>
    </source>
</evidence>
<dbReference type="NCBIfam" id="NF009828">
    <property type="entry name" value="PRK13303.1-3"/>
    <property type="match status" value="1"/>
</dbReference>
<dbReference type="Gene3D" id="3.30.360.10">
    <property type="entry name" value="Dihydrodipicolinate Reductase, domain 2"/>
    <property type="match status" value="1"/>
</dbReference>
<keyword evidence="5 6" id="KW-0520">NAD</keyword>
<dbReference type="UniPathway" id="UPA00253">
    <property type="reaction ID" value="UER00456"/>
</dbReference>
<dbReference type="SUPFAM" id="SSF51735">
    <property type="entry name" value="NAD(P)-binding Rossmann-fold domains"/>
    <property type="match status" value="1"/>
</dbReference>
<reference evidence="9 10" key="1">
    <citation type="submission" date="2020-02" db="EMBL/GenBank/DDBJ databases">
        <authorList>
            <person name="Gao J."/>
            <person name="Sun J."/>
        </authorList>
    </citation>
    <scope>NUCLEOTIDE SEQUENCE [LARGE SCALE GENOMIC DNA]</scope>
    <source>
        <strain evidence="9 10">7124</strain>
    </source>
</reference>
<dbReference type="GO" id="GO:0033735">
    <property type="term" value="F:aspartate dehydrogenase [NAD(P)+] activity"/>
    <property type="evidence" value="ECO:0007669"/>
    <property type="project" value="UniProtKB-EC"/>
</dbReference>
<comment type="miscellaneous">
    <text evidence="6">The iminoaspartate product is unstable in aqueous solution and can decompose to oxaloacetate and ammonia.</text>
</comment>
<dbReference type="GO" id="GO:0016639">
    <property type="term" value="F:oxidoreductase activity, acting on the CH-NH2 group of donors, NAD or NADP as acceptor"/>
    <property type="evidence" value="ECO:0007669"/>
    <property type="project" value="UniProtKB-UniRule"/>
</dbReference>
<evidence type="ECO:0000256" key="2">
    <source>
        <dbReference type="ARBA" id="ARBA00022642"/>
    </source>
</evidence>
<evidence type="ECO:0000313" key="9">
    <source>
        <dbReference type="EMBL" id="NGM82492.1"/>
    </source>
</evidence>
<name>A0A6M1PJF3_9BACL</name>
<dbReference type="Pfam" id="PF03447">
    <property type="entry name" value="NAD_binding_3"/>
    <property type="match status" value="1"/>
</dbReference>
<feature type="domain" description="Aspartate dehydrogenase" evidence="7">
    <location>
        <begin position="167"/>
        <end position="255"/>
    </location>
</feature>
<dbReference type="RefSeq" id="WP_165096942.1">
    <property type="nucleotide sequence ID" value="NZ_JAAKGU010000003.1"/>
</dbReference>
<feature type="binding site" evidence="6">
    <location>
        <position position="190"/>
    </location>
    <ligand>
        <name>NAD(+)</name>
        <dbReference type="ChEBI" id="CHEBI:57540"/>
    </ligand>
</feature>
<dbReference type="InterPro" id="IPR020626">
    <property type="entry name" value="Asp_DH_prok"/>
</dbReference>
<dbReference type="PANTHER" id="PTHR31873:SF6">
    <property type="entry name" value="ASPARTATE DEHYDROGENASE DOMAIN-CONTAINING PROTEIN"/>
    <property type="match status" value="1"/>
</dbReference>
<sequence>MRVGIIGYGTIGTDVAGFIQRGEAGEASLAAVLVRKGLTCESGPAGKSGKPLFTASFNEFMEQAPDLVVECAGHSAVAAYGERVLRTADFMVVSAGALADEDLHGRLMKTARENGHRLVVPSAAIAGLDRIAAASVGYMEEVSLITRKPPKAWIGTFVEDKLNLEGLTEPVCVFEGPARESAKLFPESVNVSAALSLAGIGFDRTTVKVFVDPGITSNRHQVVARGKFGELQLEVGNTPSAANPKTGYIVAMSVIHNLRKLSGPFMIGL</sequence>
<gene>
    <name evidence="6" type="primary">nadX</name>
    <name evidence="9" type="ORF">G5B47_08685</name>
</gene>
<dbReference type="GO" id="GO:0050661">
    <property type="term" value="F:NADP binding"/>
    <property type="evidence" value="ECO:0007669"/>
    <property type="project" value="UniProtKB-UniRule"/>
</dbReference>
<dbReference type="GO" id="GO:0051287">
    <property type="term" value="F:NAD binding"/>
    <property type="evidence" value="ECO:0007669"/>
    <property type="project" value="UniProtKB-UniRule"/>
</dbReference>
<comment type="caution">
    <text evidence="9">The sequence shown here is derived from an EMBL/GenBank/DDBJ whole genome shotgun (WGS) entry which is preliminary data.</text>
</comment>
<dbReference type="Proteomes" id="UP000480151">
    <property type="component" value="Unassembled WGS sequence"/>
</dbReference>
<dbReference type="InterPro" id="IPR005106">
    <property type="entry name" value="Asp/hSer_DH_NAD-bd"/>
</dbReference>
<dbReference type="PIRSF" id="PIRSF005227">
    <property type="entry name" value="Asp_dh_NAD_syn"/>
    <property type="match status" value="1"/>
</dbReference>
<dbReference type="EC" id="1.4.1.21" evidence="6"/>
<organism evidence="9 10">
    <name type="scientific">Paenibacillus apii</name>
    <dbReference type="NCBI Taxonomy" id="1850370"/>
    <lineage>
        <taxon>Bacteria</taxon>
        <taxon>Bacillati</taxon>
        <taxon>Bacillota</taxon>
        <taxon>Bacilli</taxon>
        <taxon>Bacillales</taxon>
        <taxon>Paenibacillaceae</taxon>
        <taxon>Paenibacillus</taxon>
    </lineage>
</organism>
<comment type="catalytic activity">
    <reaction evidence="6">
        <text>L-aspartate + NADP(+) + H2O = oxaloacetate + NH4(+) + NADPH + H(+)</text>
        <dbReference type="Rhea" id="RHEA:11784"/>
        <dbReference type="ChEBI" id="CHEBI:15377"/>
        <dbReference type="ChEBI" id="CHEBI:15378"/>
        <dbReference type="ChEBI" id="CHEBI:16452"/>
        <dbReference type="ChEBI" id="CHEBI:28938"/>
        <dbReference type="ChEBI" id="CHEBI:29991"/>
        <dbReference type="ChEBI" id="CHEBI:57783"/>
        <dbReference type="ChEBI" id="CHEBI:58349"/>
        <dbReference type="EC" id="1.4.1.21"/>
    </reaction>
</comment>
<feature type="active site" evidence="6">
    <location>
        <position position="220"/>
    </location>
</feature>
<comment type="function">
    <text evidence="6">Specifically catalyzes the NAD or NADP-dependent dehydrogenation of L-aspartate to iminoaspartate.</text>
</comment>
<dbReference type="EMBL" id="JAAKGU010000003">
    <property type="protein sequence ID" value="NGM82492.1"/>
    <property type="molecule type" value="Genomic_DNA"/>
</dbReference>
<feature type="binding site" evidence="6">
    <location>
        <position position="124"/>
    </location>
    <ligand>
        <name>NAD(+)</name>
        <dbReference type="ChEBI" id="CHEBI:57540"/>
    </ligand>
</feature>
<accession>A0A6M1PJF3</accession>
<dbReference type="PANTHER" id="PTHR31873">
    <property type="entry name" value="L-ASPARTATE DEHYDROGENASE-RELATED"/>
    <property type="match status" value="1"/>
</dbReference>
<evidence type="ECO:0000256" key="6">
    <source>
        <dbReference type="HAMAP-Rule" id="MF_01265"/>
    </source>
</evidence>
<evidence type="ECO:0000259" key="7">
    <source>
        <dbReference type="Pfam" id="PF01958"/>
    </source>
</evidence>
<comment type="similarity">
    <text evidence="1 6">Belongs to the L-aspartate dehydrogenase family.</text>
</comment>
<dbReference type="Gene3D" id="3.40.50.720">
    <property type="entry name" value="NAD(P)-binding Rossmann-like Domain"/>
    <property type="match status" value="1"/>
</dbReference>
<feature type="domain" description="Aspartate/homoserine dehydrogenase NAD-binding" evidence="8">
    <location>
        <begin position="7"/>
        <end position="121"/>
    </location>
</feature>
<proteinExistence type="inferred from homology"/>
<keyword evidence="3 6" id="KW-0521">NADP</keyword>
<dbReference type="GO" id="GO:0009435">
    <property type="term" value="P:NAD+ biosynthetic process"/>
    <property type="evidence" value="ECO:0007669"/>
    <property type="project" value="UniProtKB-UniRule"/>
</dbReference>
<dbReference type="HAMAP" id="MF_01265">
    <property type="entry name" value="NadX"/>
    <property type="match status" value="1"/>
</dbReference>
<dbReference type="InterPro" id="IPR036291">
    <property type="entry name" value="NAD(P)-bd_dom_sf"/>
</dbReference>
<protein>
    <recommendedName>
        <fullName evidence="6">L-aspartate dehydrogenase</fullName>
        <ecNumber evidence="6">1.4.1.21</ecNumber>
    </recommendedName>
</protein>